<accession>A0A9W7BRP4</accession>
<dbReference type="PANTHER" id="PTHR43544:SF12">
    <property type="entry name" value="NAD(P)-BINDING ROSSMANN-FOLD SUPERFAMILY PROTEIN"/>
    <property type="match status" value="1"/>
</dbReference>
<comment type="caution">
    <text evidence="2">The sequence shown here is derived from an EMBL/GenBank/DDBJ whole genome shotgun (WGS) entry which is preliminary data.</text>
</comment>
<evidence type="ECO:0000313" key="3">
    <source>
        <dbReference type="Proteomes" id="UP001165160"/>
    </source>
</evidence>
<organism evidence="2 3">
    <name type="scientific">Triparma verrucosa</name>
    <dbReference type="NCBI Taxonomy" id="1606542"/>
    <lineage>
        <taxon>Eukaryota</taxon>
        <taxon>Sar</taxon>
        <taxon>Stramenopiles</taxon>
        <taxon>Ochrophyta</taxon>
        <taxon>Bolidophyceae</taxon>
        <taxon>Parmales</taxon>
        <taxon>Triparmaceae</taxon>
        <taxon>Triparma</taxon>
    </lineage>
</organism>
<dbReference type="EMBL" id="BRXX01000129">
    <property type="protein sequence ID" value="GMH92497.1"/>
    <property type="molecule type" value="Genomic_DNA"/>
</dbReference>
<feature type="chain" id="PRO_5040781442" description="NAD(P)-binding protein" evidence="1">
    <location>
        <begin position="38"/>
        <end position="311"/>
    </location>
</feature>
<evidence type="ECO:0000313" key="2">
    <source>
        <dbReference type="EMBL" id="GMH92497.1"/>
    </source>
</evidence>
<dbReference type="InterPro" id="IPR051468">
    <property type="entry name" value="Fungal_SecMetab_SDRs"/>
</dbReference>
<dbReference type="SUPFAM" id="SSF51735">
    <property type="entry name" value="NAD(P)-binding Rossmann-fold domains"/>
    <property type="match status" value="1"/>
</dbReference>
<dbReference type="GO" id="GO:0016491">
    <property type="term" value="F:oxidoreductase activity"/>
    <property type="evidence" value="ECO:0007669"/>
    <property type="project" value="TreeGrafter"/>
</dbReference>
<reference evidence="3" key="1">
    <citation type="journal article" date="2023" name="Commun. Biol.">
        <title>Genome analysis of Parmales, the sister group of diatoms, reveals the evolutionary specialization of diatoms from phago-mixotrophs to photoautotrophs.</title>
        <authorList>
            <person name="Ban H."/>
            <person name="Sato S."/>
            <person name="Yoshikawa S."/>
            <person name="Yamada K."/>
            <person name="Nakamura Y."/>
            <person name="Ichinomiya M."/>
            <person name="Sato N."/>
            <person name="Blanc-Mathieu R."/>
            <person name="Endo H."/>
            <person name="Kuwata A."/>
            <person name="Ogata H."/>
        </authorList>
    </citation>
    <scope>NUCLEOTIDE SEQUENCE [LARGE SCALE GENOMIC DNA]</scope>
    <source>
        <strain evidence="3">NIES 3699</strain>
    </source>
</reference>
<dbReference type="Gene3D" id="3.40.50.720">
    <property type="entry name" value="NAD(P)-binding Rossmann-like Domain"/>
    <property type="match status" value="1"/>
</dbReference>
<dbReference type="AlphaFoldDB" id="A0A9W7BRP4"/>
<dbReference type="InterPro" id="IPR036291">
    <property type="entry name" value="NAD(P)-bd_dom_sf"/>
</dbReference>
<sequence length="311" mass="33891">MLAKCPHLNSLIGRRPLRAPLRLLLTALLPFSSTSLSSVPPPPPLSHPGIYPAISPTSIKPWLKSLNGSVVITGATGGIGSTLIKDLQTQLNEGEKIYALSRNAESSDLINTTWDPSVVIPINWDCSSSTSPMPNFLPSSEKLKLIIHTAALLNGLHGPEKNLKSIDPTHFQTSMSINCYALIQMYQELLPSLTPPTSTSSPFFINLSARVGSTTDDKSGGWWSYRISKTASNHSHLLAHIETNRQRYRCCFMSVHPGTTYTDLSRDFVKGVGGKVHSKEFTSERILELIGGGKEESSGGFFDWSGQSLPF</sequence>
<dbReference type="GO" id="GO:0005737">
    <property type="term" value="C:cytoplasm"/>
    <property type="evidence" value="ECO:0007669"/>
    <property type="project" value="TreeGrafter"/>
</dbReference>
<protein>
    <recommendedName>
        <fullName evidence="4">NAD(P)-binding protein</fullName>
    </recommendedName>
</protein>
<proteinExistence type="predicted"/>
<gene>
    <name evidence="2" type="ORF">TrVE_jg6738</name>
</gene>
<name>A0A9W7BRP4_9STRA</name>
<dbReference type="Proteomes" id="UP001165160">
    <property type="component" value="Unassembled WGS sequence"/>
</dbReference>
<dbReference type="PANTHER" id="PTHR43544">
    <property type="entry name" value="SHORT-CHAIN DEHYDROGENASE/REDUCTASE"/>
    <property type="match status" value="1"/>
</dbReference>
<dbReference type="Pfam" id="PF00106">
    <property type="entry name" value="adh_short"/>
    <property type="match status" value="1"/>
</dbReference>
<evidence type="ECO:0000256" key="1">
    <source>
        <dbReference type="SAM" id="SignalP"/>
    </source>
</evidence>
<dbReference type="InterPro" id="IPR002347">
    <property type="entry name" value="SDR_fam"/>
</dbReference>
<keyword evidence="1" id="KW-0732">Signal</keyword>
<evidence type="ECO:0008006" key="4">
    <source>
        <dbReference type="Google" id="ProtNLM"/>
    </source>
</evidence>
<feature type="signal peptide" evidence="1">
    <location>
        <begin position="1"/>
        <end position="37"/>
    </location>
</feature>
<keyword evidence="3" id="KW-1185">Reference proteome</keyword>